<protein>
    <submittedName>
        <fullName evidence="8">C-terminal binding protein</fullName>
    </submittedName>
</protein>
<evidence type="ECO:0000313" key="9">
    <source>
        <dbReference type="Proteomes" id="UP001164712"/>
    </source>
</evidence>
<dbReference type="InterPro" id="IPR029753">
    <property type="entry name" value="D-isomer_DH_CS"/>
</dbReference>
<keyword evidence="9" id="KW-1185">Reference proteome</keyword>
<dbReference type="Proteomes" id="UP001164712">
    <property type="component" value="Chromosome"/>
</dbReference>
<feature type="domain" description="D-isomer specific 2-hydroxyacid dehydrogenase NAD-binding" evidence="7">
    <location>
        <begin position="109"/>
        <end position="286"/>
    </location>
</feature>
<dbReference type="Pfam" id="PF00389">
    <property type="entry name" value="2-Hacid_dh"/>
    <property type="match status" value="1"/>
</dbReference>
<sequence>MKKIVVLEPGYANYHEEETVLAAFNPQFVVIPKGASDEVRKQALADADAVMIREAPLPASAIRTLEKCQIIVRYGVGVDNVDLDAAKTQGIYVANVPDYGSEDVAEHALAMLLASVRRIASRNAQVHQGQWNIGQAEPMFRLGGKVLGIVGFGRIARCLATKASGLGLSNILVCDPLLDEAQAEAAGVVKSSLENLCREADLLSLHVPLSQATRHLIGREQLALMKPTAVLVNTSRGGLIDEQALYDALSNNRLFAAGLDVFETEPVNADNPLLSLPNVICTDHTAWFTEESVIELQRKAAQEVLRVFEGNRPLHWVNP</sequence>
<dbReference type="PANTHER" id="PTHR43761:SF1">
    <property type="entry name" value="D-ISOMER SPECIFIC 2-HYDROXYACID DEHYDROGENASE CATALYTIC DOMAIN-CONTAINING PROTEIN-RELATED"/>
    <property type="match status" value="1"/>
</dbReference>
<evidence type="ECO:0000259" key="7">
    <source>
        <dbReference type="Pfam" id="PF02826"/>
    </source>
</evidence>
<evidence type="ECO:0000256" key="5">
    <source>
        <dbReference type="RuleBase" id="RU003719"/>
    </source>
</evidence>
<comment type="similarity">
    <text evidence="1 5">Belongs to the D-isomer specific 2-hydroxyacid dehydrogenase family.</text>
</comment>
<dbReference type="Pfam" id="PF02826">
    <property type="entry name" value="2-Hacid_dh_C"/>
    <property type="match status" value="1"/>
</dbReference>
<gene>
    <name evidence="8" type="ORF">O1V66_05015</name>
</gene>
<accession>A0ABY7HRK0</accession>
<evidence type="ECO:0000313" key="8">
    <source>
        <dbReference type="EMBL" id="WAT02047.1"/>
    </source>
</evidence>
<dbReference type="RefSeq" id="WP_045046900.1">
    <property type="nucleotide sequence ID" value="NZ_CP114058.1"/>
</dbReference>
<keyword evidence="4" id="KW-0520">NAD</keyword>
<keyword evidence="2" id="KW-0963">Cytoplasm</keyword>
<dbReference type="PANTHER" id="PTHR43761">
    <property type="entry name" value="D-ISOMER SPECIFIC 2-HYDROXYACID DEHYDROGENASE FAMILY PROTEIN (AFU_ORTHOLOGUE AFUA_1G13630)"/>
    <property type="match status" value="1"/>
</dbReference>
<dbReference type="Gene3D" id="3.40.50.720">
    <property type="entry name" value="NAD(P)-binding Rossmann-like Domain"/>
    <property type="match status" value="2"/>
</dbReference>
<feature type="domain" description="D-isomer specific 2-hydroxyacid dehydrogenase catalytic" evidence="6">
    <location>
        <begin position="29"/>
        <end position="318"/>
    </location>
</feature>
<evidence type="ECO:0000259" key="6">
    <source>
        <dbReference type="Pfam" id="PF00389"/>
    </source>
</evidence>
<organism evidence="8 9">
    <name type="scientific">Rouxiella chamberiensis</name>
    <dbReference type="NCBI Taxonomy" id="1513468"/>
    <lineage>
        <taxon>Bacteria</taxon>
        <taxon>Pseudomonadati</taxon>
        <taxon>Pseudomonadota</taxon>
        <taxon>Gammaproteobacteria</taxon>
        <taxon>Enterobacterales</taxon>
        <taxon>Yersiniaceae</taxon>
        <taxon>Rouxiella</taxon>
    </lineage>
</organism>
<evidence type="ECO:0000256" key="2">
    <source>
        <dbReference type="ARBA" id="ARBA00022490"/>
    </source>
</evidence>
<dbReference type="PROSITE" id="PS00671">
    <property type="entry name" value="D_2_HYDROXYACID_DH_3"/>
    <property type="match status" value="1"/>
</dbReference>
<evidence type="ECO:0000256" key="4">
    <source>
        <dbReference type="ARBA" id="ARBA00023027"/>
    </source>
</evidence>
<keyword evidence="3 5" id="KW-0560">Oxidoreductase</keyword>
<evidence type="ECO:0000256" key="3">
    <source>
        <dbReference type="ARBA" id="ARBA00023002"/>
    </source>
</evidence>
<dbReference type="CDD" id="cd05299">
    <property type="entry name" value="CtBP_dh"/>
    <property type="match status" value="1"/>
</dbReference>
<reference evidence="8" key="1">
    <citation type="submission" date="2022-12" db="EMBL/GenBank/DDBJ databases">
        <title>Complete genome sequence of an Australian strain of Rouxiella badensis DAR84756 and resolution of the R. badensis DSM100043 and R. chamberiensis DSM28324 genomes.</title>
        <authorList>
            <person name="Paul S."/>
            <person name="Anderson P.J."/>
            <person name="Maynard G."/>
            <person name="Dyall-Smith M."/>
            <person name="Kudinha T."/>
        </authorList>
    </citation>
    <scope>NUCLEOTIDE SEQUENCE</scope>
    <source>
        <strain evidence="8">DSM 28324</strain>
    </source>
</reference>
<dbReference type="SUPFAM" id="SSF51735">
    <property type="entry name" value="NAD(P)-binding Rossmann-fold domains"/>
    <property type="match status" value="1"/>
</dbReference>
<dbReference type="InterPro" id="IPR036291">
    <property type="entry name" value="NAD(P)-bd_dom_sf"/>
</dbReference>
<proteinExistence type="inferred from homology"/>
<dbReference type="InterPro" id="IPR006139">
    <property type="entry name" value="D-isomer_2_OHA_DH_cat_dom"/>
</dbReference>
<name>A0ABY7HRK0_9GAMM</name>
<dbReference type="InterPro" id="IPR043322">
    <property type="entry name" value="CtBP"/>
</dbReference>
<dbReference type="SUPFAM" id="SSF52283">
    <property type="entry name" value="Formate/glycerate dehydrogenase catalytic domain-like"/>
    <property type="match status" value="1"/>
</dbReference>
<dbReference type="InterPro" id="IPR050418">
    <property type="entry name" value="D-iso_2-hydroxyacid_DH_PdxB"/>
</dbReference>
<evidence type="ECO:0000256" key="1">
    <source>
        <dbReference type="ARBA" id="ARBA00005854"/>
    </source>
</evidence>
<dbReference type="EMBL" id="CP114058">
    <property type="protein sequence ID" value="WAT02047.1"/>
    <property type="molecule type" value="Genomic_DNA"/>
</dbReference>
<dbReference type="InterPro" id="IPR006140">
    <property type="entry name" value="D-isomer_DH_NAD-bd"/>
</dbReference>